<dbReference type="InterPro" id="IPR051419">
    <property type="entry name" value="Lys/N-term_MeTrsfase_sf"/>
</dbReference>
<evidence type="ECO:0000313" key="5">
    <source>
        <dbReference type="Proteomes" id="UP001287356"/>
    </source>
</evidence>
<dbReference type="Gene3D" id="3.40.50.150">
    <property type="entry name" value="Vaccinia Virus protein VP39"/>
    <property type="match status" value="1"/>
</dbReference>
<reference evidence="4" key="2">
    <citation type="submission" date="2023-06" db="EMBL/GenBank/DDBJ databases">
        <authorList>
            <consortium name="Lawrence Berkeley National Laboratory"/>
            <person name="Haridas S."/>
            <person name="Hensen N."/>
            <person name="Bonometti L."/>
            <person name="Westerberg I."/>
            <person name="Brannstrom I.O."/>
            <person name="Guillou S."/>
            <person name="Cros-Aarteil S."/>
            <person name="Calhoun S."/>
            <person name="Kuo A."/>
            <person name="Mondo S."/>
            <person name="Pangilinan J."/>
            <person name="Riley R."/>
            <person name="Labutti K."/>
            <person name="Andreopoulos B."/>
            <person name="Lipzen A."/>
            <person name="Chen C."/>
            <person name="Yanf M."/>
            <person name="Daum C."/>
            <person name="Ng V."/>
            <person name="Clum A."/>
            <person name="Steindorff A."/>
            <person name="Ohm R."/>
            <person name="Martin F."/>
            <person name="Silar P."/>
            <person name="Natvig D."/>
            <person name="Lalanne C."/>
            <person name="Gautier V."/>
            <person name="Ament-Velasquez S.L."/>
            <person name="Kruys A."/>
            <person name="Hutchinson M.I."/>
            <person name="Powell A.J."/>
            <person name="Barry K."/>
            <person name="Miller A.N."/>
            <person name="Grigoriev I.V."/>
            <person name="Debuchy R."/>
            <person name="Gladieux P."/>
            <person name="Thoren M.H."/>
            <person name="Johannesson H."/>
        </authorList>
    </citation>
    <scope>NUCLEOTIDE SEQUENCE</scope>
    <source>
        <strain evidence="4">CBS 958.72</strain>
    </source>
</reference>
<evidence type="ECO:0000256" key="2">
    <source>
        <dbReference type="ARBA" id="ARBA00022603"/>
    </source>
</evidence>
<reference evidence="4" key="1">
    <citation type="journal article" date="2023" name="Mol. Phylogenet. Evol.">
        <title>Genome-scale phylogeny and comparative genomics of the fungal order Sordariales.</title>
        <authorList>
            <person name="Hensen N."/>
            <person name="Bonometti L."/>
            <person name="Westerberg I."/>
            <person name="Brannstrom I.O."/>
            <person name="Guillou S."/>
            <person name="Cros-Aarteil S."/>
            <person name="Calhoun S."/>
            <person name="Haridas S."/>
            <person name="Kuo A."/>
            <person name="Mondo S."/>
            <person name="Pangilinan J."/>
            <person name="Riley R."/>
            <person name="LaButti K."/>
            <person name="Andreopoulos B."/>
            <person name="Lipzen A."/>
            <person name="Chen C."/>
            <person name="Yan M."/>
            <person name="Daum C."/>
            <person name="Ng V."/>
            <person name="Clum A."/>
            <person name="Steindorff A."/>
            <person name="Ohm R.A."/>
            <person name="Martin F."/>
            <person name="Silar P."/>
            <person name="Natvig D.O."/>
            <person name="Lalanne C."/>
            <person name="Gautier V."/>
            <person name="Ament-Velasquez S.L."/>
            <person name="Kruys A."/>
            <person name="Hutchinson M.I."/>
            <person name="Powell A.J."/>
            <person name="Barry K."/>
            <person name="Miller A.N."/>
            <person name="Grigoriev I.V."/>
            <person name="Debuchy R."/>
            <person name="Gladieux P."/>
            <person name="Hiltunen Thoren M."/>
            <person name="Johannesson H."/>
        </authorList>
    </citation>
    <scope>NUCLEOTIDE SEQUENCE</scope>
    <source>
        <strain evidence="4">CBS 958.72</strain>
    </source>
</reference>
<keyword evidence="2" id="KW-0489">Methyltransferase</keyword>
<evidence type="ECO:0008006" key="6">
    <source>
        <dbReference type="Google" id="ProtNLM"/>
    </source>
</evidence>
<organism evidence="4 5">
    <name type="scientific">Lasiosphaeria ovina</name>
    <dbReference type="NCBI Taxonomy" id="92902"/>
    <lineage>
        <taxon>Eukaryota</taxon>
        <taxon>Fungi</taxon>
        <taxon>Dikarya</taxon>
        <taxon>Ascomycota</taxon>
        <taxon>Pezizomycotina</taxon>
        <taxon>Sordariomycetes</taxon>
        <taxon>Sordariomycetidae</taxon>
        <taxon>Sordariales</taxon>
        <taxon>Lasiosphaeriaceae</taxon>
        <taxon>Lasiosphaeria</taxon>
    </lineage>
</organism>
<dbReference type="GO" id="GO:0032259">
    <property type="term" value="P:methylation"/>
    <property type="evidence" value="ECO:0007669"/>
    <property type="project" value="UniProtKB-KW"/>
</dbReference>
<protein>
    <recommendedName>
        <fullName evidence="6">Methyltransferase domain-containing protein</fullName>
    </recommendedName>
</protein>
<sequence length="209" mass="23084">MLSNFEKQSYWHARFAHEENFEWLVPSATFTALIEPYLAAAGAAARILHLGIGTSDLHIALRRRGFERVANVDYEPLALERGRRLEEQVLGDVRMGYLAADVTGGGDDSAGEGKAYYDLAIDKCTADAVACGGNDAVLAMAENVRRCLSDSGVWISLSYSASRYDLDGGDFKGALPFEVEVIGKIPTPKQRVTDPDVFYWCYLLRPKRL</sequence>
<dbReference type="PANTHER" id="PTHR12176">
    <property type="entry name" value="SAM-DEPENDENT METHYLTRANSFERASE SUPERFAMILY PROTEIN"/>
    <property type="match status" value="1"/>
</dbReference>
<dbReference type="Proteomes" id="UP001287356">
    <property type="component" value="Unassembled WGS sequence"/>
</dbReference>
<dbReference type="PANTHER" id="PTHR12176:SF84">
    <property type="entry name" value="METHYLTRANSFERASE DOMAIN-CONTAINING PROTEIN"/>
    <property type="match status" value="1"/>
</dbReference>
<proteinExistence type="inferred from homology"/>
<evidence type="ECO:0000256" key="1">
    <source>
        <dbReference type="ARBA" id="ARBA00008361"/>
    </source>
</evidence>
<accession>A0AAE0TX06</accession>
<evidence type="ECO:0000313" key="4">
    <source>
        <dbReference type="EMBL" id="KAK3382643.1"/>
    </source>
</evidence>
<comment type="caution">
    <text evidence="4">The sequence shown here is derived from an EMBL/GenBank/DDBJ whole genome shotgun (WGS) entry which is preliminary data.</text>
</comment>
<gene>
    <name evidence="4" type="ORF">B0T24DRAFT_517289</name>
</gene>
<comment type="similarity">
    <text evidence="1">Belongs to the methyltransferase superfamily.</text>
</comment>
<dbReference type="EMBL" id="JAULSN010000001">
    <property type="protein sequence ID" value="KAK3382643.1"/>
    <property type="molecule type" value="Genomic_DNA"/>
</dbReference>
<dbReference type="GO" id="GO:0008168">
    <property type="term" value="F:methyltransferase activity"/>
    <property type="evidence" value="ECO:0007669"/>
    <property type="project" value="UniProtKB-KW"/>
</dbReference>
<keyword evidence="5" id="KW-1185">Reference proteome</keyword>
<dbReference type="InterPro" id="IPR029063">
    <property type="entry name" value="SAM-dependent_MTases_sf"/>
</dbReference>
<dbReference type="SUPFAM" id="SSF53335">
    <property type="entry name" value="S-adenosyl-L-methionine-dependent methyltransferases"/>
    <property type="match status" value="1"/>
</dbReference>
<evidence type="ECO:0000256" key="3">
    <source>
        <dbReference type="ARBA" id="ARBA00022679"/>
    </source>
</evidence>
<keyword evidence="3" id="KW-0808">Transferase</keyword>
<name>A0AAE0TX06_9PEZI</name>
<dbReference type="AlphaFoldDB" id="A0AAE0TX06"/>